<dbReference type="GeneID" id="81354982"/>
<comment type="caution">
    <text evidence="7">The sequence shown here is derived from an EMBL/GenBank/DDBJ whole genome shotgun (WGS) entry which is preliminary data.</text>
</comment>
<evidence type="ECO:0000256" key="5">
    <source>
        <dbReference type="SAM" id="MobiDB-lite"/>
    </source>
</evidence>
<name>A0A9W9FN55_9EURO</name>
<reference evidence="7" key="1">
    <citation type="submission" date="2022-11" db="EMBL/GenBank/DDBJ databases">
        <authorList>
            <person name="Petersen C."/>
        </authorList>
    </citation>
    <scope>NUCLEOTIDE SEQUENCE</scope>
    <source>
        <strain evidence="7">IBT 30761</strain>
    </source>
</reference>
<dbReference type="SUPFAM" id="SSF51395">
    <property type="entry name" value="FMN-linked oxidoreductases"/>
    <property type="match status" value="1"/>
</dbReference>
<accession>A0A9W9FN55</accession>
<evidence type="ECO:0000256" key="1">
    <source>
        <dbReference type="ARBA" id="ARBA00005979"/>
    </source>
</evidence>
<proteinExistence type="inferred from homology"/>
<evidence type="ECO:0000259" key="6">
    <source>
        <dbReference type="Pfam" id="PF00724"/>
    </source>
</evidence>
<dbReference type="PANTHER" id="PTHR43656:SF2">
    <property type="entry name" value="BINDING OXIDOREDUCTASE, PUTATIVE (AFU_ORTHOLOGUE AFUA_2G08260)-RELATED"/>
    <property type="match status" value="1"/>
</dbReference>
<dbReference type="OrthoDB" id="1663137at2759"/>
<evidence type="ECO:0000313" key="8">
    <source>
        <dbReference type="Proteomes" id="UP001149074"/>
    </source>
</evidence>
<dbReference type="InterPro" id="IPR001155">
    <property type="entry name" value="OxRdtase_FMN_N"/>
</dbReference>
<feature type="region of interest" description="Disordered" evidence="5">
    <location>
        <begin position="78"/>
        <end position="104"/>
    </location>
</feature>
<organism evidence="7 8">
    <name type="scientific">Penicillium argentinense</name>
    <dbReference type="NCBI Taxonomy" id="1131581"/>
    <lineage>
        <taxon>Eukaryota</taxon>
        <taxon>Fungi</taxon>
        <taxon>Dikarya</taxon>
        <taxon>Ascomycota</taxon>
        <taxon>Pezizomycotina</taxon>
        <taxon>Eurotiomycetes</taxon>
        <taxon>Eurotiomycetidae</taxon>
        <taxon>Eurotiales</taxon>
        <taxon>Aspergillaceae</taxon>
        <taxon>Penicillium</taxon>
    </lineage>
</organism>
<evidence type="ECO:0000256" key="4">
    <source>
        <dbReference type="ARBA" id="ARBA00023002"/>
    </source>
</evidence>
<comment type="similarity">
    <text evidence="1">Belongs to the NADH:flavin oxidoreductase/NADH oxidase family.</text>
</comment>
<reference evidence="7" key="2">
    <citation type="journal article" date="2023" name="IMA Fungus">
        <title>Comparative genomic study of the Penicillium genus elucidates a diverse pangenome and 15 lateral gene transfer events.</title>
        <authorList>
            <person name="Petersen C."/>
            <person name="Sorensen T."/>
            <person name="Nielsen M.R."/>
            <person name="Sondergaard T.E."/>
            <person name="Sorensen J.L."/>
            <person name="Fitzpatrick D.A."/>
            <person name="Frisvad J.C."/>
            <person name="Nielsen K.L."/>
        </authorList>
    </citation>
    <scope>NUCLEOTIDE SEQUENCE</scope>
    <source>
        <strain evidence="7">IBT 30761</strain>
    </source>
</reference>
<dbReference type="EMBL" id="JAPQKI010000004">
    <property type="protein sequence ID" value="KAJ5102980.1"/>
    <property type="molecule type" value="Genomic_DNA"/>
</dbReference>
<evidence type="ECO:0000256" key="3">
    <source>
        <dbReference type="ARBA" id="ARBA00022643"/>
    </source>
</evidence>
<sequence>MQLKYPTGPTSFNPRKSQYRVYGSSEASHRQTHIQCITATSTIIELNRSRKWRIPSQTPSSYPAASCFQIGYPRYLLPPPKKPQHSSNTFETGSNGRTNVQKNHPDPLQPAYEKWSSGGWGSILTGNVQVDINHLGSPFDPALHGEYSSAESNTEVLARWKTYACSSQKHGTPTLVQLCHPGRQSFRVAGKRGIFASSVAPSAVPISVGDSWIEKIIAALAWSKPREMTTAEVETTIARFVDAARLMADAGFAGIELHGAHGYLIDQFLSGKTNNRTDIYGGTPQKRARFILEIIRQTRAVVPPKFAIGIKLNSADHDSSTFEETMTQIALLVDAGIDFMEVSGGTYEDPRMMGYGGGKIERGGGAKSERTAAREAFFLSFAHEVRARHPDLCLMLTGGFRSRAGAVAAINDGACDLIGIGRPAAINPSLPHLLLDEGVEECNAVLRLEKVPMPWYVGFLPRNLVGAGAESTYYALQIQRFAKGLATCLPGL</sequence>
<dbReference type="InterPro" id="IPR051799">
    <property type="entry name" value="NADH_flavin_oxidoreductase"/>
</dbReference>
<gene>
    <name evidence="7" type="ORF">N7532_003509</name>
</gene>
<dbReference type="Gene3D" id="3.20.20.70">
    <property type="entry name" value="Aldolase class I"/>
    <property type="match status" value="1"/>
</dbReference>
<evidence type="ECO:0000256" key="2">
    <source>
        <dbReference type="ARBA" id="ARBA00022630"/>
    </source>
</evidence>
<keyword evidence="3" id="KW-0288">FMN</keyword>
<dbReference type="GO" id="GO:0010181">
    <property type="term" value="F:FMN binding"/>
    <property type="evidence" value="ECO:0007669"/>
    <property type="project" value="InterPro"/>
</dbReference>
<keyword evidence="4" id="KW-0560">Oxidoreductase</keyword>
<dbReference type="GO" id="GO:0016491">
    <property type="term" value="F:oxidoreductase activity"/>
    <property type="evidence" value="ECO:0007669"/>
    <property type="project" value="UniProtKB-KW"/>
</dbReference>
<dbReference type="RefSeq" id="XP_056476360.1">
    <property type="nucleotide sequence ID" value="XM_056616003.1"/>
</dbReference>
<keyword evidence="2" id="KW-0285">Flavoprotein</keyword>
<feature type="compositionally biased region" description="Polar residues" evidence="5">
    <location>
        <begin position="85"/>
        <end position="102"/>
    </location>
</feature>
<feature type="domain" description="NADH:flavin oxidoreductase/NADH oxidase N-terminal" evidence="6">
    <location>
        <begin position="110"/>
        <end position="432"/>
    </location>
</feature>
<dbReference type="InterPro" id="IPR013785">
    <property type="entry name" value="Aldolase_TIM"/>
</dbReference>
<protein>
    <submittedName>
        <fullName evidence="7">Aldolase-type TIM barrel</fullName>
    </submittedName>
</protein>
<dbReference type="AlphaFoldDB" id="A0A9W9FN55"/>
<dbReference type="Pfam" id="PF00724">
    <property type="entry name" value="Oxidored_FMN"/>
    <property type="match status" value="1"/>
</dbReference>
<dbReference type="PANTHER" id="PTHR43656">
    <property type="entry name" value="BINDING OXIDOREDUCTASE, PUTATIVE (AFU_ORTHOLOGUE AFUA_2G08260)-RELATED"/>
    <property type="match status" value="1"/>
</dbReference>
<evidence type="ECO:0000313" key="7">
    <source>
        <dbReference type="EMBL" id="KAJ5102980.1"/>
    </source>
</evidence>
<dbReference type="Proteomes" id="UP001149074">
    <property type="component" value="Unassembled WGS sequence"/>
</dbReference>
<keyword evidence="8" id="KW-1185">Reference proteome</keyword>